<evidence type="ECO:0000313" key="2">
    <source>
        <dbReference type="Proteomes" id="UP000001070"/>
    </source>
</evidence>
<dbReference type="Proteomes" id="UP000001070">
    <property type="component" value="Unassembled WGS sequence"/>
</dbReference>
<accession>B4JQU6</accession>
<protein>
    <submittedName>
        <fullName evidence="1">GH13114</fullName>
    </submittedName>
</protein>
<evidence type="ECO:0000313" key="1">
    <source>
        <dbReference type="EMBL" id="EDV99276.1"/>
    </source>
</evidence>
<name>B4JQU6_DROGR</name>
<organism evidence="2">
    <name type="scientific">Drosophila grimshawi</name>
    <name type="common">Hawaiian fruit fly</name>
    <name type="synonym">Idiomyia grimshawi</name>
    <dbReference type="NCBI Taxonomy" id="7222"/>
    <lineage>
        <taxon>Eukaryota</taxon>
        <taxon>Metazoa</taxon>
        <taxon>Ecdysozoa</taxon>
        <taxon>Arthropoda</taxon>
        <taxon>Hexapoda</taxon>
        <taxon>Insecta</taxon>
        <taxon>Pterygota</taxon>
        <taxon>Neoptera</taxon>
        <taxon>Endopterygota</taxon>
        <taxon>Diptera</taxon>
        <taxon>Brachycera</taxon>
        <taxon>Muscomorpha</taxon>
        <taxon>Ephydroidea</taxon>
        <taxon>Drosophilidae</taxon>
        <taxon>Drosophila</taxon>
        <taxon>Hawaiian Drosophila</taxon>
    </lineage>
</organism>
<dbReference type="HOGENOM" id="CLU_2963192_0_0_1"/>
<keyword evidence="2" id="KW-1185">Reference proteome</keyword>
<sequence>MSKTCSNRLERVEWTNAHPPNNSNNNDLLATCCGQKVAGCLASGWLAAPLTFAFGFAKI</sequence>
<dbReference type="AlphaFoldDB" id="B4JQU6"/>
<proteinExistence type="predicted"/>
<dbReference type="InParanoid" id="B4JQU6"/>
<reference evidence="1 2" key="1">
    <citation type="journal article" date="2007" name="Nature">
        <title>Evolution of genes and genomes on the Drosophila phylogeny.</title>
        <authorList>
            <consortium name="Drosophila 12 Genomes Consortium"/>
            <person name="Clark A.G."/>
            <person name="Eisen M.B."/>
            <person name="Smith D.R."/>
            <person name="Bergman C.M."/>
            <person name="Oliver B."/>
            <person name="Markow T.A."/>
            <person name="Kaufman T.C."/>
            <person name="Kellis M."/>
            <person name="Gelbart W."/>
            <person name="Iyer V.N."/>
            <person name="Pollard D.A."/>
            <person name="Sackton T.B."/>
            <person name="Larracuente A.M."/>
            <person name="Singh N.D."/>
            <person name="Abad J.P."/>
            <person name="Abt D.N."/>
            <person name="Adryan B."/>
            <person name="Aguade M."/>
            <person name="Akashi H."/>
            <person name="Anderson W.W."/>
            <person name="Aquadro C.F."/>
            <person name="Ardell D.H."/>
            <person name="Arguello R."/>
            <person name="Artieri C.G."/>
            <person name="Barbash D.A."/>
            <person name="Barker D."/>
            <person name="Barsanti P."/>
            <person name="Batterham P."/>
            <person name="Batzoglou S."/>
            <person name="Begun D."/>
            <person name="Bhutkar A."/>
            <person name="Blanco E."/>
            <person name="Bosak S.A."/>
            <person name="Bradley R.K."/>
            <person name="Brand A.D."/>
            <person name="Brent M.R."/>
            <person name="Brooks A.N."/>
            <person name="Brown R.H."/>
            <person name="Butlin R.K."/>
            <person name="Caggese C."/>
            <person name="Calvi B.R."/>
            <person name="Bernardo de Carvalho A."/>
            <person name="Caspi A."/>
            <person name="Castrezana S."/>
            <person name="Celniker S.E."/>
            <person name="Chang J.L."/>
            <person name="Chapple C."/>
            <person name="Chatterji S."/>
            <person name="Chinwalla A."/>
            <person name="Civetta A."/>
            <person name="Clifton S.W."/>
            <person name="Comeron J.M."/>
            <person name="Costello J.C."/>
            <person name="Coyne J.A."/>
            <person name="Daub J."/>
            <person name="David R.G."/>
            <person name="Delcher A.L."/>
            <person name="Delehaunty K."/>
            <person name="Do C.B."/>
            <person name="Ebling H."/>
            <person name="Edwards K."/>
            <person name="Eickbush T."/>
            <person name="Evans J.D."/>
            <person name="Filipski A."/>
            <person name="Findeiss S."/>
            <person name="Freyhult E."/>
            <person name="Fulton L."/>
            <person name="Fulton R."/>
            <person name="Garcia A.C."/>
            <person name="Gardiner A."/>
            <person name="Garfield D.A."/>
            <person name="Garvin B.E."/>
            <person name="Gibson G."/>
            <person name="Gilbert D."/>
            <person name="Gnerre S."/>
            <person name="Godfrey J."/>
            <person name="Good R."/>
            <person name="Gotea V."/>
            <person name="Gravely B."/>
            <person name="Greenberg A.J."/>
            <person name="Griffiths-Jones S."/>
            <person name="Gross S."/>
            <person name="Guigo R."/>
            <person name="Gustafson E.A."/>
            <person name="Haerty W."/>
            <person name="Hahn M.W."/>
            <person name="Halligan D.L."/>
            <person name="Halpern A.L."/>
            <person name="Halter G.M."/>
            <person name="Han M.V."/>
            <person name="Heger A."/>
            <person name="Hillier L."/>
            <person name="Hinrichs A.S."/>
            <person name="Holmes I."/>
            <person name="Hoskins R.A."/>
            <person name="Hubisz M.J."/>
            <person name="Hultmark D."/>
            <person name="Huntley M.A."/>
            <person name="Jaffe D.B."/>
            <person name="Jagadeeshan S."/>
            <person name="Jeck W.R."/>
            <person name="Johnson J."/>
            <person name="Jones C.D."/>
            <person name="Jordan W.C."/>
            <person name="Karpen G.H."/>
            <person name="Kataoka E."/>
            <person name="Keightley P.D."/>
            <person name="Kheradpour P."/>
            <person name="Kirkness E.F."/>
            <person name="Koerich L.B."/>
            <person name="Kristiansen K."/>
            <person name="Kudrna D."/>
            <person name="Kulathinal R.J."/>
            <person name="Kumar S."/>
            <person name="Kwok R."/>
            <person name="Lander E."/>
            <person name="Langley C.H."/>
            <person name="Lapoint R."/>
            <person name="Lazzaro B.P."/>
            <person name="Lee S.J."/>
            <person name="Levesque L."/>
            <person name="Li R."/>
            <person name="Lin C.F."/>
            <person name="Lin M.F."/>
            <person name="Lindblad-Toh K."/>
            <person name="Llopart A."/>
            <person name="Long M."/>
            <person name="Low L."/>
            <person name="Lozovsky E."/>
            <person name="Lu J."/>
            <person name="Luo M."/>
            <person name="Machado C.A."/>
            <person name="Makalowski W."/>
            <person name="Marzo M."/>
            <person name="Matsuda M."/>
            <person name="Matzkin L."/>
            <person name="McAllister B."/>
            <person name="McBride C.S."/>
            <person name="McKernan B."/>
            <person name="McKernan K."/>
            <person name="Mendez-Lago M."/>
            <person name="Minx P."/>
            <person name="Mollenhauer M.U."/>
            <person name="Montooth K."/>
            <person name="Mount S.M."/>
            <person name="Mu X."/>
            <person name="Myers E."/>
            <person name="Negre B."/>
            <person name="Newfeld S."/>
            <person name="Nielsen R."/>
            <person name="Noor M.A."/>
            <person name="O'Grady P."/>
            <person name="Pachter L."/>
            <person name="Papaceit M."/>
            <person name="Parisi M.J."/>
            <person name="Parisi M."/>
            <person name="Parts L."/>
            <person name="Pedersen J.S."/>
            <person name="Pesole G."/>
            <person name="Phillippy A.M."/>
            <person name="Ponting C.P."/>
            <person name="Pop M."/>
            <person name="Porcelli D."/>
            <person name="Powell J.R."/>
            <person name="Prohaska S."/>
            <person name="Pruitt K."/>
            <person name="Puig M."/>
            <person name="Quesneville H."/>
            <person name="Ram K.R."/>
            <person name="Rand D."/>
            <person name="Rasmussen M.D."/>
            <person name="Reed L.K."/>
            <person name="Reenan R."/>
            <person name="Reily A."/>
            <person name="Remington K.A."/>
            <person name="Rieger T.T."/>
            <person name="Ritchie M.G."/>
            <person name="Robin C."/>
            <person name="Rogers Y.H."/>
            <person name="Rohde C."/>
            <person name="Rozas J."/>
            <person name="Rubenfield M.J."/>
            <person name="Ruiz A."/>
            <person name="Russo S."/>
            <person name="Salzberg S.L."/>
            <person name="Sanchez-Gracia A."/>
            <person name="Saranga D.J."/>
            <person name="Sato H."/>
            <person name="Schaeffer S.W."/>
            <person name="Schatz M.C."/>
            <person name="Schlenke T."/>
            <person name="Schwartz R."/>
            <person name="Segarra C."/>
            <person name="Singh R.S."/>
            <person name="Sirot L."/>
            <person name="Sirota M."/>
            <person name="Sisneros N.B."/>
            <person name="Smith C.D."/>
            <person name="Smith T.F."/>
            <person name="Spieth J."/>
            <person name="Stage D.E."/>
            <person name="Stark A."/>
            <person name="Stephan W."/>
            <person name="Strausberg R.L."/>
            <person name="Strempel S."/>
            <person name="Sturgill D."/>
            <person name="Sutton G."/>
            <person name="Sutton G.G."/>
            <person name="Tao W."/>
            <person name="Teichmann S."/>
            <person name="Tobari Y.N."/>
            <person name="Tomimura Y."/>
            <person name="Tsolas J.M."/>
            <person name="Valente V.L."/>
            <person name="Venter E."/>
            <person name="Venter J.C."/>
            <person name="Vicario S."/>
            <person name="Vieira F.G."/>
            <person name="Vilella A.J."/>
            <person name="Villasante A."/>
            <person name="Walenz B."/>
            <person name="Wang J."/>
            <person name="Wasserman M."/>
            <person name="Watts T."/>
            <person name="Wilson D."/>
            <person name="Wilson R.K."/>
            <person name="Wing R.A."/>
            <person name="Wolfner M.F."/>
            <person name="Wong A."/>
            <person name="Wong G.K."/>
            <person name="Wu C.I."/>
            <person name="Wu G."/>
            <person name="Yamamoto D."/>
            <person name="Yang H.P."/>
            <person name="Yang S.P."/>
            <person name="Yorke J.A."/>
            <person name="Yoshida K."/>
            <person name="Zdobnov E."/>
            <person name="Zhang P."/>
            <person name="Zhang Y."/>
            <person name="Zimin A.V."/>
            <person name="Baldwin J."/>
            <person name="Abdouelleil A."/>
            <person name="Abdulkadir J."/>
            <person name="Abebe A."/>
            <person name="Abera B."/>
            <person name="Abreu J."/>
            <person name="Acer S.C."/>
            <person name="Aftuck L."/>
            <person name="Alexander A."/>
            <person name="An P."/>
            <person name="Anderson E."/>
            <person name="Anderson S."/>
            <person name="Arachi H."/>
            <person name="Azer M."/>
            <person name="Bachantsang P."/>
            <person name="Barry A."/>
            <person name="Bayul T."/>
            <person name="Berlin A."/>
            <person name="Bessette D."/>
            <person name="Bloom T."/>
            <person name="Blye J."/>
            <person name="Boguslavskiy L."/>
            <person name="Bonnet C."/>
            <person name="Boukhgalter B."/>
            <person name="Bourzgui I."/>
            <person name="Brown A."/>
            <person name="Cahill P."/>
            <person name="Channer S."/>
            <person name="Cheshatsang Y."/>
            <person name="Chuda L."/>
            <person name="Citroen M."/>
            <person name="Collymore A."/>
            <person name="Cooke P."/>
            <person name="Costello M."/>
            <person name="D'Aco K."/>
            <person name="Daza R."/>
            <person name="De Haan G."/>
            <person name="DeGray S."/>
            <person name="DeMaso C."/>
            <person name="Dhargay N."/>
            <person name="Dooley K."/>
            <person name="Dooley E."/>
            <person name="Doricent M."/>
            <person name="Dorje P."/>
            <person name="Dorjee K."/>
            <person name="Dupes A."/>
            <person name="Elong R."/>
            <person name="Falk J."/>
            <person name="Farina A."/>
            <person name="Faro S."/>
            <person name="Ferguson D."/>
            <person name="Fisher S."/>
            <person name="Foley C.D."/>
            <person name="Franke A."/>
            <person name="Friedrich D."/>
            <person name="Gadbois L."/>
            <person name="Gearin G."/>
            <person name="Gearin C.R."/>
            <person name="Giannoukos G."/>
            <person name="Goode T."/>
            <person name="Graham J."/>
            <person name="Grandbois E."/>
            <person name="Grewal S."/>
            <person name="Gyaltsen K."/>
            <person name="Hafez N."/>
            <person name="Hagos B."/>
            <person name="Hall J."/>
            <person name="Henson C."/>
            <person name="Hollinger A."/>
            <person name="Honan T."/>
            <person name="Huard M.D."/>
            <person name="Hughes L."/>
            <person name="Hurhula B."/>
            <person name="Husby M.E."/>
            <person name="Kamat A."/>
            <person name="Kanga B."/>
            <person name="Kashin S."/>
            <person name="Khazanovich D."/>
            <person name="Kisner P."/>
            <person name="Lance K."/>
            <person name="Lara M."/>
            <person name="Lee W."/>
            <person name="Lennon N."/>
            <person name="Letendre F."/>
            <person name="LeVine R."/>
            <person name="Lipovsky A."/>
            <person name="Liu X."/>
            <person name="Liu J."/>
            <person name="Liu S."/>
            <person name="Lokyitsang T."/>
            <person name="Lokyitsang Y."/>
            <person name="Lubonja R."/>
            <person name="Lui A."/>
            <person name="MacDonald P."/>
            <person name="Magnisalis V."/>
            <person name="Maru K."/>
            <person name="Matthews C."/>
            <person name="McCusker W."/>
            <person name="McDonough S."/>
            <person name="Mehta T."/>
            <person name="Meldrim J."/>
            <person name="Meneus L."/>
            <person name="Mihai O."/>
            <person name="Mihalev A."/>
            <person name="Mihova T."/>
            <person name="Mittelman R."/>
            <person name="Mlenga V."/>
            <person name="Montmayeur A."/>
            <person name="Mulrain L."/>
            <person name="Navidi A."/>
            <person name="Naylor J."/>
            <person name="Negash T."/>
            <person name="Nguyen T."/>
            <person name="Nguyen N."/>
            <person name="Nicol R."/>
            <person name="Norbu C."/>
            <person name="Norbu N."/>
            <person name="Novod N."/>
            <person name="O'Neill B."/>
            <person name="Osman S."/>
            <person name="Markiewicz E."/>
            <person name="Oyono O.L."/>
            <person name="Patti C."/>
            <person name="Phunkhang P."/>
            <person name="Pierre F."/>
            <person name="Priest M."/>
            <person name="Raghuraman S."/>
            <person name="Rege F."/>
            <person name="Reyes R."/>
            <person name="Rise C."/>
            <person name="Rogov P."/>
            <person name="Ross K."/>
            <person name="Ryan E."/>
            <person name="Settipalli S."/>
            <person name="Shea T."/>
            <person name="Sherpa N."/>
            <person name="Shi L."/>
            <person name="Shih D."/>
            <person name="Sparrow T."/>
            <person name="Spaulding J."/>
            <person name="Stalker J."/>
            <person name="Stange-Thomann N."/>
            <person name="Stavropoulos S."/>
            <person name="Stone C."/>
            <person name="Strader C."/>
            <person name="Tesfaye S."/>
            <person name="Thomson T."/>
            <person name="Thoulutsang Y."/>
            <person name="Thoulutsang D."/>
            <person name="Topham K."/>
            <person name="Topping I."/>
            <person name="Tsamla T."/>
            <person name="Vassiliev H."/>
            <person name="Vo A."/>
            <person name="Wangchuk T."/>
            <person name="Wangdi T."/>
            <person name="Weiand M."/>
            <person name="Wilkinson J."/>
            <person name="Wilson A."/>
            <person name="Yadav S."/>
            <person name="Young G."/>
            <person name="Yu Q."/>
            <person name="Zembek L."/>
            <person name="Zhong D."/>
            <person name="Zimmer A."/>
            <person name="Zwirko Z."/>
            <person name="Jaffe D.B."/>
            <person name="Alvarez P."/>
            <person name="Brockman W."/>
            <person name="Butler J."/>
            <person name="Chin C."/>
            <person name="Gnerre S."/>
            <person name="Grabherr M."/>
            <person name="Kleber M."/>
            <person name="Mauceli E."/>
            <person name="MacCallum I."/>
        </authorList>
    </citation>
    <scope>NUCLEOTIDE SEQUENCE [LARGE SCALE GENOMIC DNA]</scope>
    <source>
        <strain evidence="2">Tucson 15287-2541.00</strain>
    </source>
</reference>
<gene>
    <name evidence="1" type="primary">Dgri\GH13114</name>
    <name evidence="1" type="ORF">Dgri_GH13114</name>
</gene>
<dbReference type="EMBL" id="CH916372">
    <property type="protein sequence ID" value="EDV99276.1"/>
    <property type="molecule type" value="Genomic_DNA"/>
</dbReference>